<dbReference type="OrthoDB" id="8643926at2"/>
<dbReference type="EMBL" id="AM167904">
    <property type="protein sequence ID" value="CAJ48018.1"/>
    <property type="molecule type" value="Genomic_DNA"/>
</dbReference>
<proteinExistence type="predicted"/>
<dbReference type="Gene3D" id="1.10.10.60">
    <property type="entry name" value="Homeodomain-like"/>
    <property type="match status" value="1"/>
</dbReference>
<gene>
    <name evidence="1" type="ordered locus">BAV0416</name>
</gene>
<sequence>MAFPRLIGEGARTKAVTVNDAGLRVGEDHPNAKLTDGEVERIRSLHEDGLSYQTLAEKFEISKGAVAKICRYERRGQFAVRVKIVPVR</sequence>
<dbReference type="AlphaFoldDB" id="Q2KZ58"/>
<keyword evidence="2" id="KW-1185">Reference proteome</keyword>
<dbReference type="STRING" id="360910.BAV0416"/>
<accession>Q2KZ58</accession>
<name>Q2KZ58_BORA1</name>
<organism evidence="1 2">
    <name type="scientific">Bordetella avium (strain 197N)</name>
    <dbReference type="NCBI Taxonomy" id="360910"/>
    <lineage>
        <taxon>Bacteria</taxon>
        <taxon>Pseudomonadati</taxon>
        <taxon>Pseudomonadota</taxon>
        <taxon>Betaproteobacteria</taxon>
        <taxon>Burkholderiales</taxon>
        <taxon>Alcaligenaceae</taxon>
        <taxon>Bordetella</taxon>
    </lineage>
</organism>
<dbReference type="RefSeq" id="WP_012416110.1">
    <property type="nucleotide sequence ID" value="NC_010645.1"/>
</dbReference>
<dbReference type="KEGG" id="bav:BAV0416"/>
<reference evidence="1 2" key="1">
    <citation type="journal article" date="2006" name="J. Bacteriol.">
        <title>Comparison of the genome sequence of the poultry pathogen Bordetella avium with those of B. bronchiseptica, B. pertussis, and B. parapertussis reveals extensive diversity in surface structures associated with host interaction.</title>
        <authorList>
            <person name="Sebaihia M."/>
            <person name="Preston A."/>
            <person name="Maskell D.J."/>
            <person name="Kuzmiak H."/>
            <person name="Connell T.D."/>
            <person name="King N.D."/>
            <person name="Orndorff P.E."/>
            <person name="Miyamoto D.M."/>
            <person name="Thomson N.R."/>
            <person name="Harris D."/>
            <person name="Goble A."/>
            <person name="Lord A."/>
            <person name="Murphy L."/>
            <person name="Quail M.A."/>
            <person name="Rutter S."/>
            <person name="Squares R."/>
            <person name="Squares S."/>
            <person name="Woodward J."/>
            <person name="Parkhill J."/>
            <person name="Temple L.M."/>
        </authorList>
    </citation>
    <scope>NUCLEOTIDE SEQUENCE [LARGE SCALE GENOMIC DNA]</scope>
    <source>
        <strain evidence="1 2">197N</strain>
    </source>
</reference>
<dbReference type="Proteomes" id="UP000001977">
    <property type="component" value="Chromosome"/>
</dbReference>
<protein>
    <submittedName>
        <fullName evidence="1">Phage protein</fullName>
    </submittedName>
</protein>
<dbReference type="HOGENOM" id="CLU_173077_0_0_4"/>
<evidence type="ECO:0000313" key="2">
    <source>
        <dbReference type="Proteomes" id="UP000001977"/>
    </source>
</evidence>
<evidence type="ECO:0000313" key="1">
    <source>
        <dbReference type="EMBL" id="CAJ48018.1"/>
    </source>
</evidence>
<dbReference type="eggNOG" id="ENOG502ZD12">
    <property type="taxonomic scope" value="Bacteria"/>
</dbReference>